<dbReference type="Proteomes" id="UP000270856">
    <property type="component" value="Unassembled WGS sequence"/>
</dbReference>
<feature type="transmembrane region" description="Helical" evidence="1">
    <location>
        <begin position="110"/>
        <end position="138"/>
    </location>
</feature>
<keyword evidence="1" id="KW-1133">Transmembrane helix</keyword>
<proteinExistence type="predicted"/>
<evidence type="ECO:0000256" key="1">
    <source>
        <dbReference type="SAM" id="Phobius"/>
    </source>
</evidence>
<dbReference type="EMBL" id="RPFJ01000009">
    <property type="protein sequence ID" value="RPD97789.1"/>
    <property type="molecule type" value="Genomic_DNA"/>
</dbReference>
<comment type="caution">
    <text evidence="2">The sequence shown here is derived from an EMBL/GenBank/DDBJ whole genome shotgun (WGS) entry which is preliminary data.</text>
</comment>
<accession>A0A3N4P1T6</accession>
<gene>
    <name evidence="2" type="ORF">EGM88_07955</name>
</gene>
<reference evidence="2 3" key="1">
    <citation type="submission" date="2018-11" db="EMBL/GenBank/DDBJ databases">
        <title>Aureibaculum marinum gen. nov., sp. nov., a member of the family Flavobacteriaceae isolated from the Bohai Sea.</title>
        <authorList>
            <person name="Ji X."/>
        </authorList>
    </citation>
    <scope>NUCLEOTIDE SEQUENCE [LARGE SCALE GENOMIC DNA]</scope>
    <source>
        <strain evidence="2 3">BH-SD17</strain>
    </source>
</reference>
<feature type="transmembrane region" description="Helical" evidence="1">
    <location>
        <begin position="38"/>
        <end position="55"/>
    </location>
</feature>
<protein>
    <submittedName>
        <fullName evidence="2">Uncharacterized protein</fullName>
    </submittedName>
</protein>
<sequence length="303" mass="35010">MVVGAFYFIYDKTIHNPQLNFQDFINQLEYSIAESYKTIFTLLGFTIFNWLFEILKWQKLVSIVKHITFYNSLQQSLGSLTASLFTPNRIGEYGAKAIYYKKGNRRKIMLLNLLGNMSQMSVTLTLGAIGLLYIFINFKLEIDVYRFKKLGYLVAIVLLIVLGIGLKGFKKIRGFYIDKIILFVKKMSLKSHLTIVLFSFLRYLIFSHQFYFLLIIFEVNLDYLTCMSLITAMYFLASIVPSLALLDWLVKGSVAIWIFSLVSVNELIIVTITLLMWILNFGIPAIIGSYFVLNFKLPSIENE</sequence>
<keyword evidence="1" id="KW-0812">Transmembrane</keyword>
<feature type="transmembrane region" description="Helical" evidence="1">
    <location>
        <begin position="150"/>
        <end position="169"/>
    </location>
</feature>
<organism evidence="2 3">
    <name type="scientific">Aureibaculum marinum</name>
    <dbReference type="NCBI Taxonomy" id="2487930"/>
    <lineage>
        <taxon>Bacteria</taxon>
        <taxon>Pseudomonadati</taxon>
        <taxon>Bacteroidota</taxon>
        <taxon>Flavobacteriia</taxon>
        <taxon>Flavobacteriales</taxon>
        <taxon>Flavobacteriaceae</taxon>
        <taxon>Aureibaculum</taxon>
    </lineage>
</organism>
<evidence type="ECO:0000313" key="2">
    <source>
        <dbReference type="EMBL" id="RPD97789.1"/>
    </source>
</evidence>
<keyword evidence="3" id="KW-1185">Reference proteome</keyword>
<name>A0A3N4P1T6_9FLAO</name>
<dbReference type="OrthoDB" id="1121314at2"/>
<keyword evidence="1" id="KW-0472">Membrane</keyword>
<evidence type="ECO:0000313" key="3">
    <source>
        <dbReference type="Proteomes" id="UP000270856"/>
    </source>
</evidence>
<dbReference type="AlphaFoldDB" id="A0A3N4P1T6"/>